<dbReference type="Proteomes" id="UP000507962">
    <property type="component" value="Unassembled WGS sequence"/>
</dbReference>
<dbReference type="GO" id="GO:0005737">
    <property type="term" value="C:cytoplasm"/>
    <property type="evidence" value="ECO:0007669"/>
    <property type="project" value="TreeGrafter"/>
</dbReference>
<dbReference type="InterPro" id="IPR050325">
    <property type="entry name" value="Prot/Nucl_acid_deglycase"/>
</dbReference>
<dbReference type="Gene3D" id="3.40.50.880">
    <property type="match status" value="1"/>
</dbReference>
<accession>A0A4U8YM45</accession>
<dbReference type="SUPFAM" id="SSF52317">
    <property type="entry name" value="Class I glutamine amidotransferase-like"/>
    <property type="match status" value="1"/>
</dbReference>
<dbReference type="AlphaFoldDB" id="A0A4U8YM45"/>
<dbReference type="EMBL" id="CAADHO010000004">
    <property type="protein sequence ID" value="VFQ44811.1"/>
    <property type="molecule type" value="Genomic_DNA"/>
</dbReference>
<dbReference type="PANTHER" id="PTHR48094">
    <property type="entry name" value="PROTEIN/NUCLEIC ACID DEGLYCASE DJ-1-RELATED"/>
    <property type="match status" value="1"/>
</dbReference>
<sequence>MKRVYVLVFDGYADWELGNVLAEVRRLGKAEVVSVGFTEDIVVSMGGLRVIPDMPLSRVEPDDISLFILPGGYLWEKGYPRDELEPFLKSLEASGTPIAAICAATTVLARAGILKGREHTSNSPVYLEKMASGHTDPKLYVDALAVRDRQVITASGLGAVDFTVQVLEELALSTSETRQIWYDAFKKGEYPDDFDHEG</sequence>
<dbReference type="InterPro" id="IPR029062">
    <property type="entry name" value="Class_I_gatase-like"/>
</dbReference>
<reference evidence="2 3" key="1">
    <citation type="submission" date="2019-03" db="EMBL/GenBank/DDBJ databases">
        <authorList>
            <person name="Nijsse B."/>
        </authorList>
    </citation>
    <scope>NUCLEOTIDE SEQUENCE [LARGE SCALE GENOMIC DNA]</scope>
    <source>
        <strain evidence="2">Desulfoluna butyratoxydans MSL71</strain>
    </source>
</reference>
<proteinExistence type="predicted"/>
<gene>
    <name evidence="2" type="ORF">MSL71_24680</name>
</gene>
<dbReference type="InterPro" id="IPR002818">
    <property type="entry name" value="DJ-1/PfpI"/>
</dbReference>
<protein>
    <submittedName>
        <fullName evidence="2">Dj-1/pfpi</fullName>
    </submittedName>
</protein>
<name>A0A4U8YM45_9BACT</name>
<dbReference type="PANTHER" id="PTHR48094:SF19">
    <property type="entry name" value="DJ-1_PFPI DOMAIN-CONTAINING PROTEIN"/>
    <property type="match status" value="1"/>
</dbReference>
<dbReference type="Pfam" id="PF01965">
    <property type="entry name" value="DJ-1_PfpI"/>
    <property type="match status" value="1"/>
</dbReference>
<feature type="domain" description="DJ-1/PfpI" evidence="1">
    <location>
        <begin position="2"/>
        <end position="168"/>
    </location>
</feature>
<evidence type="ECO:0000313" key="3">
    <source>
        <dbReference type="Proteomes" id="UP000507962"/>
    </source>
</evidence>
<organism evidence="2 3">
    <name type="scientific">Desulfoluna butyratoxydans</name>
    <dbReference type="NCBI Taxonomy" id="231438"/>
    <lineage>
        <taxon>Bacteria</taxon>
        <taxon>Pseudomonadati</taxon>
        <taxon>Thermodesulfobacteriota</taxon>
        <taxon>Desulfobacteria</taxon>
        <taxon>Desulfobacterales</taxon>
        <taxon>Desulfolunaceae</taxon>
        <taxon>Desulfoluna</taxon>
    </lineage>
</organism>
<evidence type="ECO:0000259" key="1">
    <source>
        <dbReference type="Pfam" id="PF01965"/>
    </source>
</evidence>
<evidence type="ECO:0000313" key="2">
    <source>
        <dbReference type="EMBL" id="VFQ44811.1"/>
    </source>
</evidence>
<keyword evidence="3" id="KW-1185">Reference proteome</keyword>
<dbReference type="RefSeq" id="WP_180140740.1">
    <property type="nucleotide sequence ID" value="NZ_CAADHO010000004.1"/>
</dbReference>